<keyword evidence="1" id="KW-0812">Transmembrane</keyword>
<dbReference type="AlphaFoldDB" id="A0AA36BCY3"/>
<keyword evidence="4" id="KW-1185">Reference proteome</keyword>
<organism evidence="3 4">
    <name type="scientific">Octopus vulgaris</name>
    <name type="common">Common octopus</name>
    <dbReference type="NCBI Taxonomy" id="6645"/>
    <lineage>
        <taxon>Eukaryota</taxon>
        <taxon>Metazoa</taxon>
        <taxon>Spiralia</taxon>
        <taxon>Lophotrochozoa</taxon>
        <taxon>Mollusca</taxon>
        <taxon>Cephalopoda</taxon>
        <taxon>Coleoidea</taxon>
        <taxon>Octopodiformes</taxon>
        <taxon>Octopoda</taxon>
        <taxon>Incirrata</taxon>
        <taxon>Octopodidae</taxon>
        <taxon>Octopus</taxon>
    </lineage>
</organism>
<dbReference type="Proteomes" id="UP001162480">
    <property type="component" value="Chromosome 13"/>
</dbReference>
<evidence type="ECO:0000313" key="3">
    <source>
        <dbReference type="EMBL" id="CAI9731743.1"/>
    </source>
</evidence>
<gene>
    <name evidence="3" type="ORF">OCTVUL_1B008665</name>
</gene>
<feature type="signal peptide" evidence="2">
    <location>
        <begin position="1"/>
        <end position="22"/>
    </location>
</feature>
<feature type="transmembrane region" description="Helical" evidence="1">
    <location>
        <begin position="192"/>
        <end position="218"/>
    </location>
</feature>
<name>A0AA36BCY3_OCTVU</name>
<evidence type="ECO:0000256" key="2">
    <source>
        <dbReference type="SAM" id="SignalP"/>
    </source>
</evidence>
<keyword evidence="1" id="KW-1133">Transmembrane helix</keyword>
<dbReference type="EMBL" id="OX597826">
    <property type="protein sequence ID" value="CAI9731743.1"/>
    <property type="molecule type" value="Genomic_DNA"/>
</dbReference>
<accession>A0AA36BCY3</accession>
<reference evidence="3" key="1">
    <citation type="submission" date="2023-08" db="EMBL/GenBank/DDBJ databases">
        <authorList>
            <person name="Alioto T."/>
            <person name="Alioto T."/>
            <person name="Gomez Garrido J."/>
        </authorList>
    </citation>
    <scope>NUCLEOTIDE SEQUENCE</scope>
</reference>
<proteinExistence type="predicted"/>
<keyword evidence="1" id="KW-0472">Membrane</keyword>
<keyword evidence="2" id="KW-0732">Signal</keyword>
<evidence type="ECO:0000313" key="4">
    <source>
        <dbReference type="Proteomes" id="UP001162480"/>
    </source>
</evidence>
<feature type="chain" id="PRO_5041200997" evidence="2">
    <location>
        <begin position="23"/>
        <end position="245"/>
    </location>
</feature>
<sequence>MAKVPSVYILLLFIYAAAQSLGNETEDQRNSEVITNRTGAESLLHRRVENDHKPIYDNGDDEAIIKMSRNVDENRAEESIPQCKNFSDNIGELNCNGSNFHYNCYQVTGIHHVGLYITFDILYDNYFYRLQVAMNNKQVTRKIMNGSIGKLKYGIRGIPIVTLSVYDVVATPSCRHFCADVTTTLLLHLLPVWGVVVVIVIVGVVVFVVVAVIVLFGLQEEGEEGIEGPIWIPVMVTQQKMRSNS</sequence>
<evidence type="ECO:0000256" key="1">
    <source>
        <dbReference type="SAM" id="Phobius"/>
    </source>
</evidence>
<protein>
    <submittedName>
        <fullName evidence="3">Uncharacterized protein</fullName>
    </submittedName>
</protein>